<evidence type="ECO:0000256" key="6">
    <source>
        <dbReference type="ARBA" id="ARBA00022801"/>
    </source>
</evidence>
<keyword evidence="6 10" id="KW-0378">Hydrolase</keyword>
<comment type="similarity">
    <text evidence="3 10">Belongs to the glycosyl hydrolase 76 family.</text>
</comment>
<keyword evidence="7 12" id="KW-0472">Membrane</keyword>
<keyword evidence="12" id="KW-0812">Transmembrane</keyword>
<evidence type="ECO:0000256" key="1">
    <source>
        <dbReference type="ARBA" id="ARBA00001452"/>
    </source>
</evidence>
<evidence type="ECO:0000256" key="7">
    <source>
        <dbReference type="ARBA" id="ARBA00023136"/>
    </source>
</evidence>
<evidence type="ECO:0000256" key="10">
    <source>
        <dbReference type="PIRNR" id="PIRNR016302"/>
    </source>
</evidence>
<gene>
    <name evidence="14" type="ORF">N7493_000796</name>
</gene>
<dbReference type="AlphaFoldDB" id="A0AAD6HY62"/>
<proteinExistence type="inferred from homology"/>
<evidence type="ECO:0000256" key="5">
    <source>
        <dbReference type="ARBA" id="ARBA00022729"/>
    </source>
</evidence>
<name>A0AAD6HY62_9EURO</name>
<comment type="caution">
    <text evidence="14">The sequence shown here is derived from an EMBL/GenBank/DDBJ whole genome shotgun (WGS) entry which is preliminary data.</text>
</comment>
<reference evidence="14" key="1">
    <citation type="journal article" date="2023" name="IMA Fungus">
        <title>Comparative genomic study of the Penicillium genus elucidates a diverse pangenome and 15 lateral gene transfer events.</title>
        <authorList>
            <person name="Petersen C."/>
            <person name="Sorensen T."/>
            <person name="Nielsen M.R."/>
            <person name="Sondergaard T.E."/>
            <person name="Sorensen J.L."/>
            <person name="Fitzpatrick D.A."/>
            <person name="Frisvad J.C."/>
            <person name="Nielsen K.L."/>
        </authorList>
    </citation>
    <scope>NUCLEOTIDE SEQUENCE</scope>
    <source>
        <strain evidence="14">IBT 17514</strain>
    </source>
</reference>
<reference evidence="14" key="2">
    <citation type="submission" date="2023-01" db="EMBL/GenBank/DDBJ databases">
        <authorList>
            <person name="Petersen C."/>
        </authorList>
    </citation>
    <scope>NUCLEOTIDE SEQUENCE</scope>
    <source>
        <strain evidence="14">IBT 17514</strain>
    </source>
</reference>
<dbReference type="Proteomes" id="UP001215712">
    <property type="component" value="Unassembled WGS sequence"/>
</dbReference>
<feature type="chain" id="PRO_5042075490" description="Mannan endo-1,6-alpha-mannosidase" evidence="13">
    <location>
        <begin position="23"/>
        <end position="457"/>
    </location>
</feature>
<comment type="catalytic activity">
    <reaction evidence="1 10">
        <text>Random hydrolysis of (1-&gt;6)-alpha-D-mannosidic linkages in unbranched (1-&gt;6)-mannans.</text>
        <dbReference type="EC" id="3.2.1.101"/>
    </reaction>
</comment>
<evidence type="ECO:0000256" key="12">
    <source>
        <dbReference type="SAM" id="Phobius"/>
    </source>
</evidence>
<dbReference type="FunFam" id="1.50.10.20:FF:000006">
    <property type="entry name" value="Mannan endo-1,6-alpha-mannosidase"/>
    <property type="match status" value="1"/>
</dbReference>
<keyword evidence="12" id="KW-1133">Transmembrane helix</keyword>
<evidence type="ECO:0000256" key="8">
    <source>
        <dbReference type="ARBA" id="ARBA00023180"/>
    </source>
</evidence>
<comment type="subcellular location">
    <subcellularLocation>
        <location evidence="2">Endomembrane system</location>
    </subcellularLocation>
</comment>
<evidence type="ECO:0000256" key="2">
    <source>
        <dbReference type="ARBA" id="ARBA00004308"/>
    </source>
</evidence>
<dbReference type="EC" id="3.2.1.101" evidence="4 10"/>
<keyword evidence="9 10" id="KW-0326">Glycosidase</keyword>
<dbReference type="EMBL" id="JAQJAN010000001">
    <property type="protein sequence ID" value="KAJ5740924.1"/>
    <property type="molecule type" value="Genomic_DNA"/>
</dbReference>
<evidence type="ECO:0000256" key="9">
    <source>
        <dbReference type="ARBA" id="ARBA00023295"/>
    </source>
</evidence>
<dbReference type="Gene3D" id="1.50.10.20">
    <property type="match status" value="1"/>
</dbReference>
<dbReference type="Pfam" id="PF03663">
    <property type="entry name" value="Glyco_hydro_76"/>
    <property type="match status" value="1"/>
</dbReference>
<evidence type="ECO:0000256" key="3">
    <source>
        <dbReference type="ARBA" id="ARBA00009699"/>
    </source>
</evidence>
<keyword evidence="8" id="KW-0325">Glycoprotein</keyword>
<evidence type="ECO:0000256" key="11">
    <source>
        <dbReference type="SAM" id="MobiDB-lite"/>
    </source>
</evidence>
<dbReference type="GO" id="GO:0008496">
    <property type="term" value="F:mannan endo-1,6-alpha-mannosidase activity"/>
    <property type="evidence" value="ECO:0007669"/>
    <property type="project" value="UniProtKB-UniRule"/>
</dbReference>
<dbReference type="SUPFAM" id="SSF48208">
    <property type="entry name" value="Six-hairpin glycosidases"/>
    <property type="match status" value="1"/>
</dbReference>
<dbReference type="PANTHER" id="PTHR12145:SF37">
    <property type="entry name" value="MANNAN ENDO-1,6-ALPHA-MANNOSIDASE"/>
    <property type="match status" value="1"/>
</dbReference>
<dbReference type="PIRSF" id="PIRSF016302">
    <property type="entry name" value="Man_a_manosd"/>
    <property type="match status" value="1"/>
</dbReference>
<feature type="signal peptide" evidence="13">
    <location>
        <begin position="1"/>
        <end position="22"/>
    </location>
</feature>
<dbReference type="InterPro" id="IPR014480">
    <property type="entry name" value="Mannan-1_6-alpha_mannosidase"/>
</dbReference>
<dbReference type="PANTHER" id="PTHR12145">
    <property type="entry name" value="MANNAN ENDO-1,6-ALPHA-MANNOSIDASE DCW1"/>
    <property type="match status" value="1"/>
</dbReference>
<dbReference type="GO" id="GO:0016052">
    <property type="term" value="P:carbohydrate catabolic process"/>
    <property type="evidence" value="ECO:0007669"/>
    <property type="project" value="InterPro"/>
</dbReference>
<keyword evidence="15" id="KW-1185">Reference proteome</keyword>
<dbReference type="GO" id="GO:0012505">
    <property type="term" value="C:endomembrane system"/>
    <property type="evidence" value="ECO:0007669"/>
    <property type="project" value="UniProtKB-SubCell"/>
</dbReference>
<protein>
    <recommendedName>
        <fullName evidence="4 10">Mannan endo-1,6-alpha-mannosidase</fullName>
        <ecNumber evidence="4 10">3.2.1.101</ecNumber>
    </recommendedName>
</protein>
<sequence length="457" mass="50401">MQIIRSICLILNILGLGQRALAIDLDVSSQDSISNAANIATYAMMTYYTGNDTGGIPGAFPTKWWEGSALLMALLNYWHFVGDDYYNEELSVALQWQSGTNGDYMPANYSSFLGNDDQMFWGLAAMTAVEYKLPDRATGFSWLSLAQGVFNTQKARWDTTMCDGGLRWQIYSYEGSGYYMKNAVSNGGFFQLAARLYRYTNDTEYLTWAKKSYEWSCSVPLVNNATWTISDSTNGQEDCANGDATQWSYNYGIYMGGCAYLYNITQDEYWLECTTGLMDTLFSEFFTEANNYIIEDFECEPKEICNDNEILFKGLVVSWLANTALLIPSLYDGILAKLQASAEGAAKSCTGYDNNTCGVRWYTETWDGWIGMEEEISASNVFSVQMLQWMNGSSDAAPVTSTTGGNSTSDPNAGQNEDNTTESSATIVSTADKAGAGILTVLFIGGIVGMATFMVMG</sequence>
<dbReference type="GO" id="GO:0009272">
    <property type="term" value="P:fungal-type cell wall biogenesis"/>
    <property type="evidence" value="ECO:0007669"/>
    <property type="project" value="TreeGrafter"/>
</dbReference>
<evidence type="ECO:0000313" key="14">
    <source>
        <dbReference type="EMBL" id="KAJ5740924.1"/>
    </source>
</evidence>
<keyword evidence="5 13" id="KW-0732">Signal</keyword>
<feature type="transmembrane region" description="Helical" evidence="12">
    <location>
        <begin position="434"/>
        <end position="456"/>
    </location>
</feature>
<accession>A0AAD6HY62</accession>
<feature type="region of interest" description="Disordered" evidence="11">
    <location>
        <begin position="395"/>
        <end position="424"/>
    </location>
</feature>
<dbReference type="InterPro" id="IPR008928">
    <property type="entry name" value="6-hairpin_glycosidase_sf"/>
</dbReference>
<organism evidence="14 15">
    <name type="scientific">Penicillium malachiteum</name>
    <dbReference type="NCBI Taxonomy" id="1324776"/>
    <lineage>
        <taxon>Eukaryota</taxon>
        <taxon>Fungi</taxon>
        <taxon>Dikarya</taxon>
        <taxon>Ascomycota</taxon>
        <taxon>Pezizomycotina</taxon>
        <taxon>Eurotiomycetes</taxon>
        <taxon>Eurotiomycetidae</taxon>
        <taxon>Eurotiales</taxon>
        <taxon>Aspergillaceae</taxon>
        <taxon>Penicillium</taxon>
    </lineage>
</organism>
<evidence type="ECO:0000256" key="4">
    <source>
        <dbReference type="ARBA" id="ARBA00012350"/>
    </source>
</evidence>
<dbReference type="InterPro" id="IPR005198">
    <property type="entry name" value="Glyco_hydro_76"/>
</dbReference>
<evidence type="ECO:0000313" key="15">
    <source>
        <dbReference type="Proteomes" id="UP001215712"/>
    </source>
</evidence>
<evidence type="ECO:0000256" key="13">
    <source>
        <dbReference type="SAM" id="SignalP"/>
    </source>
</evidence>